<sequence length="199" mass="21053">MKTLTPLIGFLLVSVCPSVMAGHDGGKDASATTNAASGAPAAQMSLLYPRIGTWQVTIRTMPSKSLPSGGMDKGVATIKKGPGGFSVVQDFWSRGTGGYAVGQSYTWWDGNAKAFKSVWCDNMQGCLEFTTEVDGNSWTVELDGEANGEKVHTTIRATMSPNHNAIHEEVANSYNGSPAKTETVSEYKRVVSGAGQTPQ</sequence>
<dbReference type="Proteomes" id="UP001430193">
    <property type="component" value="Unassembled WGS sequence"/>
</dbReference>
<keyword evidence="3" id="KW-1185">Reference proteome</keyword>
<dbReference type="RefSeq" id="WP_204630538.1">
    <property type="nucleotide sequence ID" value="NZ_BSOC01000007.1"/>
</dbReference>
<protein>
    <recommendedName>
        <fullName evidence="4">DUF1579 domain-containing protein</fullName>
    </recommendedName>
</protein>
<evidence type="ECO:0000313" key="3">
    <source>
        <dbReference type="Proteomes" id="UP001430193"/>
    </source>
</evidence>
<comment type="caution">
    <text evidence="2">The sequence shown here is derived from an EMBL/GenBank/DDBJ whole genome shotgun (WGS) entry which is preliminary data.</text>
</comment>
<organism evidence="2 3">
    <name type="scientific">Dyella mobilis</name>
    <dbReference type="NCBI Taxonomy" id="1849582"/>
    <lineage>
        <taxon>Bacteria</taxon>
        <taxon>Pseudomonadati</taxon>
        <taxon>Pseudomonadota</taxon>
        <taxon>Gammaproteobacteria</taxon>
        <taxon>Lysobacterales</taxon>
        <taxon>Rhodanobacteraceae</taxon>
        <taxon>Dyella</taxon>
    </lineage>
</organism>
<name>A0ABS2KCL0_9GAMM</name>
<evidence type="ECO:0000313" key="2">
    <source>
        <dbReference type="EMBL" id="MBM7128916.1"/>
    </source>
</evidence>
<keyword evidence="1" id="KW-0732">Signal</keyword>
<gene>
    <name evidence="2" type="ORF">ISS99_05210</name>
</gene>
<dbReference type="EMBL" id="JADIKF010000036">
    <property type="protein sequence ID" value="MBM7128916.1"/>
    <property type="molecule type" value="Genomic_DNA"/>
</dbReference>
<proteinExistence type="predicted"/>
<reference evidence="2" key="1">
    <citation type="submission" date="2020-10" db="EMBL/GenBank/DDBJ databases">
        <title>Phylogeny of dyella-like bacteria.</title>
        <authorList>
            <person name="Fu J."/>
        </authorList>
    </citation>
    <scope>NUCLEOTIDE SEQUENCE</scope>
    <source>
        <strain evidence="2">DHON07</strain>
    </source>
</reference>
<feature type="signal peptide" evidence="1">
    <location>
        <begin position="1"/>
        <end position="21"/>
    </location>
</feature>
<feature type="chain" id="PRO_5047407679" description="DUF1579 domain-containing protein" evidence="1">
    <location>
        <begin position="22"/>
        <end position="199"/>
    </location>
</feature>
<accession>A0ABS2KCL0</accession>
<evidence type="ECO:0000256" key="1">
    <source>
        <dbReference type="SAM" id="SignalP"/>
    </source>
</evidence>
<evidence type="ECO:0008006" key="4">
    <source>
        <dbReference type="Google" id="ProtNLM"/>
    </source>
</evidence>